<evidence type="ECO:0000256" key="1">
    <source>
        <dbReference type="SAM" id="MobiDB-lite"/>
    </source>
</evidence>
<gene>
    <name evidence="2" type="ORF">AUJ73_02345</name>
</gene>
<protein>
    <submittedName>
        <fullName evidence="2">Uncharacterized protein</fullName>
    </submittedName>
</protein>
<organism evidence="2 3">
    <name type="scientific">Candidatus Gottesmanbacteria bacterium CG1_02_37_22</name>
    <dbReference type="NCBI Taxonomy" id="1805209"/>
    <lineage>
        <taxon>Bacteria</taxon>
        <taxon>Candidatus Gottesmaniibacteriota</taxon>
    </lineage>
</organism>
<feature type="region of interest" description="Disordered" evidence="1">
    <location>
        <begin position="88"/>
        <end position="117"/>
    </location>
</feature>
<dbReference type="AlphaFoldDB" id="A0A1J4TWB0"/>
<dbReference type="Proteomes" id="UP000183120">
    <property type="component" value="Unassembled WGS sequence"/>
</dbReference>
<accession>A0A1J4TWB0</accession>
<dbReference type="STRING" id="1805209.AUJ73_02345"/>
<name>A0A1J4TWB0_9BACT</name>
<dbReference type="EMBL" id="MNUY01000037">
    <property type="protein sequence ID" value="OIO14359.1"/>
    <property type="molecule type" value="Genomic_DNA"/>
</dbReference>
<sequence>MQAGMTKFVEGNSPQDYAAIVGDISSVIGSMMGDNAADPDLQSLPPFVRDDLERQGYLAEEGLQLHGLSLRIVLVTIRDAVERKLRDSAQGYGLPGGLGRETGRMAHNTPDSHKARR</sequence>
<proteinExistence type="predicted"/>
<reference evidence="2 3" key="1">
    <citation type="journal article" date="2016" name="Environ. Microbiol.">
        <title>Genomic resolution of a cold subsurface aquifer community provides metabolic insights for novel microbes adapted to high CO concentrations.</title>
        <authorList>
            <person name="Probst A.J."/>
            <person name="Castelle C.J."/>
            <person name="Singh A."/>
            <person name="Brown C.T."/>
            <person name="Anantharaman K."/>
            <person name="Sharon I."/>
            <person name="Hug L.A."/>
            <person name="Burstein D."/>
            <person name="Emerson J.B."/>
            <person name="Thomas B.C."/>
            <person name="Banfield J.F."/>
        </authorList>
    </citation>
    <scope>NUCLEOTIDE SEQUENCE [LARGE SCALE GENOMIC DNA]</scope>
    <source>
        <strain evidence="2">CG1_02_37_22</strain>
    </source>
</reference>
<evidence type="ECO:0000313" key="2">
    <source>
        <dbReference type="EMBL" id="OIO14359.1"/>
    </source>
</evidence>
<evidence type="ECO:0000313" key="3">
    <source>
        <dbReference type="Proteomes" id="UP000183120"/>
    </source>
</evidence>
<comment type="caution">
    <text evidence="2">The sequence shown here is derived from an EMBL/GenBank/DDBJ whole genome shotgun (WGS) entry which is preliminary data.</text>
</comment>